<evidence type="ECO:0000313" key="2">
    <source>
        <dbReference type="Proteomes" id="UP000515159"/>
    </source>
</evidence>
<reference evidence="3" key="1">
    <citation type="submission" date="2025-08" db="UniProtKB">
        <authorList>
            <consortium name="RefSeq"/>
        </authorList>
    </citation>
    <scope>IDENTIFICATION</scope>
</reference>
<dbReference type="AlphaFoldDB" id="A0A6P8NTC6"/>
<keyword evidence="1" id="KW-0472">Membrane</keyword>
<evidence type="ECO:0000313" key="3">
    <source>
        <dbReference type="RefSeq" id="XP_033774159.1"/>
    </source>
</evidence>
<feature type="transmembrane region" description="Helical" evidence="1">
    <location>
        <begin position="20"/>
        <end position="43"/>
    </location>
</feature>
<gene>
    <name evidence="3" type="primary">LOC117347397</name>
</gene>
<protein>
    <submittedName>
        <fullName evidence="3">Uncharacterized protein LOC117347397 isoform X2</fullName>
    </submittedName>
</protein>
<evidence type="ECO:0000256" key="1">
    <source>
        <dbReference type="SAM" id="Phobius"/>
    </source>
</evidence>
<dbReference type="RefSeq" id="XP_033774159.1">
    <property type="nucleotide sequence ID" value="XM_033918268.1"/>
</dbReference>
<keyword evidence="1" id="KW-1133">Transmembrane helix</keyword>
<name>A0A6P8NTC6_GEOSA</name>
<proteinExistence type="predicted"/>
<accession>A0A6P8NTC6</accession>
<organism evidence="2 3">
    <name type="scientific">Geotrypetes seraphini</name>
    <name type="common">Gaboon caecilian</name>
    <name type="synonym">Caecilia seraphini</name>
    <dbReference type="NCBI Taxonomy" id="260995"/>
    <lineage>
        <taxon>Eukaryota</taxon>
        <taxon>Metazoa</taxon>
        <taxon>Chordata</taxon>
        <taxon>Craniata</taxon>
        <taxon>Vertebrata</taxon>
        <taxon>Euteleostomi</taxon>
        <taxon>Amphibia</taxon>
        <taxon>Gymnophiona</taxon>
        <taxon>Geotrypetes</taxon>
    </lineage>
</organism>
<sequence length="198" mass="21990">MSPRGAPQLPAGNESPARRLARSLPALLAHLLPITFTAFLLLLSRPGTSLFSWHPFFMALAATSTWHYLGGESNGANGIHPRVLKGRSGGSLFNASLESGVGPEDWIRADMVPLHKSGSKKEVGNYRPINLFVVRNLPEDELRSGNKVLIQHRKCPKPLPSMYAFPMSFLRSQRHKLLSTIHETKEIGIMTKLFRARM</sequence>
<keyword evidence="1" id="KW-0812">Transmembrane</keyword>
<keyword evidence="2" id="KW-1185">Reference proteome</keyword>
<dbReference type="OrthoDB" id="416454at2759"/>
<dbReference type="GeneID" id="117347397"/>
<dbReference type="Proteomes" id="UP000515159">
    <property type="component" value="Chromosome 13"/>
</dbReference>